<accession>A0A1B6VHG0</accession>
<evidence type="ECO:0000313" key="4">
    <source>
        <dbReference type="Proteomes" id="UP000077786"/>
    </source>
</evidence>
<dbReference type="Pfam" id="PF16220">
    <property type="entry name" value="DUF4880"/>
    <property type="match status" value="1"/>
</dbReference>
<dbReference type="InterPro" id="IPR006860">
    <property type="entry name" value="FecR"/>
</dbReference>
<organism evidence="3 4">
    <name type="scientific">Gluconobacter cerinus</name>
    <dbReference type="NCBI Taxonomy" id="38307"/>
    <lineage>
        <taxon>Bacteria</taxon>
        <taxon>Pseudomonadati</taxon>
        <taxon>Pseudomonadota</taxon>
        <taxon>Alphaproteobacteria</taxon>
        <taxon>Acetobacterales</taxon>
        <taxon>Acetobacteraceae</taxon>
        <taxon>Gluconobacter</taxon>
    </lineage>
</organism>
<dbReference type="Gene3D" id="3.55.50.30">
    <property type="match status" value="1"/>
</dbReference>
<dbReference type="InterPro" id="IPR032623">
    <property type="entry name" value="FecR_N"/>
</dbReference>
<dbReference type="GO" id="GO:0016989">
    <property type="term" value="F:sigma factor antagonist activity"/>
    <property type="evidence" value="ECO:0007669"/>
    <property type="project" value="TreeGrafter"/>
</dbReference>
<dbReference type="PATRIC" id="fig|38307.3.peg.2913"/>
<dbReference type="EMBL" id="LUTU01000014">
    <property type="protein sequence ID" value="OAJ66659.1"/>
    <property type="molecule type" value="Genomic_DNA"/>
</dbReference>
<protein>
    <submittedName>
        <fullName evidence="3">Two-component system sensor protein</fullName>
    </submittedName>
</protein>
<dbReference type="InterPro" id="IPR012373">
    <property type="entry name" value="Ferrdict_sens_TM"/>
</dbReference>
<dbReference type="PANTHER" id="PTHR30273:SF2">
    <property type="entry name" value="PROTEIN FECR"/>
    <property type="match status" value="1"/>
</dbReference>
<sequence length="300" mass="33173">MPTPHDTAAFWFARLNAPDCSEQDRENFSVWYHQHTANAQAYELVSSIWRASGKIASHSGETPLTIAAYRFSRRKMLAGAIAMAVGSFALLPAPAEATIRATRTGQQIRLSVSPAMTILLDSDSSVAIHSEKNTLDLLYGQVEVNLKNCEARNTINLDQWNIGLISGTFNLSKSSLKNTITVLNGAAALAHPDMAGSQILKAGERATILPDNRLLIDRPSLEDVLAWRSGRLAFRDTPLREVADEMNRYSTRKLEISPSAANLRISGFYHFGQNETFARLLENFLPIRASFEKTITIVKL</sequence>
<comment type="caution">
    <text evidence="3">The sequence shown here is derived from an EMBL/GenBank/DDBJ whole genome shotgun (WGS) entry which is preliminary data.</text>
</comment>
<reference evidence="3 4" key="1">
    <citation type="submission" date="2016-03" db="EMBL/GenBank/DDBJ databases">
        <title>Draft genome sequence of Gluconobacter cerinus strain CECT 9110.</title>
        <authorList>
            <person name="Sainz F."/>
            <person name="Mas A."/>
            <person name="Torija M.J."/>
        </authorList>
    </citation>
    <scope>NUCLEOTIDE SEQUENCE [LARGE SCALE GENOMIC DNA]</scope>
    <source>
        <strain evidence="3 4">CECT 9110</strain>
    </source>
</reference>
<proteinExistence type="predicted"/>
<name>A0A1B6VHG0_9PROT</name>
<dbReference type="OrthoDB" id="7462608at2"/>
<feature type="domain" description="FecR protein" evidence="1">
    <location>
        <begin position="101"/>
        <end position="187"/>
    </location>
</feature>
<evidence type="ECO:0000313" key="3">
    <source>
        <dbReference type="EMBL" id="OAJ66659.1"/>
    </source>
</evidence>
<dbReference type="AlphaFoldDB" id="A0A1B6VHG0"/>
<dbReference type="Pfam" id="PF04773">
    <property type="entry name" value="FecR"/>
    <property type="match status" value="1"/>
</dbReference>
<evidence type="ECO:0000259" key="2">
    <source>
        <dbReference type="Pfam" id="PF16220"/>
    </source>
</evidence>
<dbReference type="Proteomes" id="UP000077786">
    <property type="component" value="Unassembled WGS sequence"/>
</dbReference>
<dbReference type="PIRSF" id="PIRSF018266">
    <property type="entry name" value="FecR"/>
    <property type="match status" value="1"/>
</dbReference>
<dbReference type="RefSeq" id="WP_046900511.1">
    <property type="nucleotide sequence ID" value="NZ_JAERLC010000006.1"/>
</dbReference>
<evidence type="ECO:0000259" key="1">
    <source>
        <dbReference type="Pfam" id="PF04773"/>
    </source>
</evidence>
<dbReference type="PANTHER" id="PTHR30273">
    <property type="entry name" value="PERIPLASMIC SIGNAL SENSOR AND SIGMA FACTOR ACTIVATOR FECR-RELATED"/>
    <property type="match status" value="1"/>
</dbReference>
<gene>
    <name evidence="3" type="ORF">A0123_02792</name>
</gene>
<feature type="domain" description="FecR N-terminal" evidence="2">
    <location>
        <begin position="7"/>
        <end position="46"/>
    </location>
</feature>